<dbReference type="GO" id="GO:0004674">
    <property type="term" value="F:protein serine/threonine kinase activity"/>
    <property type="evidence" value="ECO:0007669"/>
    <property type="project" value="UniProtKB-KW"/>
</dbReference>
<evidence type="ECO:0000256" key="3">
    <source>
        <dbReference type="ARBA" id="ARBA00022741"/>
    </source>
</evidence>
<dbReference type="Proteomes" id="UP000612746">
    <property type="component" value="Unassembled WGS sequence"/>
</dbReference>
<sequence>MVNTKPTTDPRQRIGTCIDDNNYELIDLLGLGAYGAVYLARHTLTQKMYAVKCLSKVGLNERQLEFQLREIRLHAQVAVHPNVASLEKIVDTSDCMYIVLEYCREGDLFYTITEGRGYVNDHQAIKSVFLQIIDAVSYLHAKGIAHRDLKPENILVFDGGVKVKVADFGLATTEAISTDFGCGSTFYFSPECQGGLYKKLRAYATKPNDIWSLGVILINLVCGRNPWKQANVEDETFNAYLRNPDFLMSILPISNQMNTLLKRIFNVDPSKRLDIQELRSHFLSCQFYTYQEESMAKATLLPSKPAPIPCAHSPSFQSTMLDYVSGFEDYDSEDDMLFPGSCTSNSTSASSLSWSSLETHTPCYLNPTFIKQERYSATSVDLADDQVVWS</sequence>
<evidence type="ECO:0000256" key="6">
    <source>
        <dbReference type="PROSITE-ProRule" id="PRU10141"/>
    </source>
</evidence>
<dbReference type="EC" id="2.7.11.1" evidence="1"/>
<dbReference type="GO" id="GO:0005524">
    <property type="term" value="F:ATP binding"/>
    <property type="evidence" value="ECO:0007669"/>
    <property type="project" value="UniProtKB-UniRule"/>
</dbReference>
<dbReference type="PROSITE" id="PS00107">
    <property type="entry name" value="PROTEIN_KINASE_ATP"/>
    <property type="match status" value="1"/>
</dbReference>
<evidence type="ECO:0000256" key="2">
    <source>
        <dbReference type="ARBA" id="ARBA00022679"/>
    </source>
</evidence>
<evidence type="ECO:0000256" key="4">
    <source>
        <dbReference type="ARBA" id="ARBA00022777"/>
    </source>
</evidence>
<reference evidence="9" key="1">
    <citation type="submission" date="2020-12" db="EMBL/GenBank/DDBJ databases">
        <title>Metabolic potential, ecology and presence of endohyphal bacteria is reflected in genomic diversity of Mucoromycotina.</title>
        <authorList>
            <person name="Muszewska A."/>
            <person name="Okrasinska A."/>
            <person name="Steczkiewicz K."/>
            <person name="Drgas O."/>
            <person name="Orlowska M."/>
            <person name="Perlinska-Lenart U."/>
            <person name="Aleksandrzak-Piekarczyk T."/>
            <person name="Szatraj K."/>
            <person name="Zielenkiewicz U."/>
            <person name="Pilsyk S."/>
            <person name="Malc E."/>
            <person name="Mieczkowski P."/>
            <person name="Kruszewska J.S."/>
            <person name="Biernat P."/>
            <person name="Pawlowska J."/>
        </authorList>
    </citation>
    <scope>NUCLEOTIDE SEQUENCE</scope>
    <source>
        <strain evidence="9">WA0000051536</strain>
    </source>
</reference>
<evidence type="ECO:0000256" key="5">
    <source>
        <dbReference type="ARBA" id="ARBA00022840"/>
    </source>
</evidence>
<evidence type="ECO:0000256" key="7">
    <source>
        <dbReference type="RuleBase" id="RU000304"/>
    </source>
</evidence>
<dbReference type="GO" id="GO:0016020">
    <property type="term" value="C:membrane"/>
    <property type="evidence" value="ECO:0007669"/>
    <property type="project" value="TreeGrafter"/>
</dbReference>
<comment type="caution">
    <text evidence="9">The sequence shown here is derived from an EMBL/GenBank/DDBJ whole genome shotgun (WGS) entry which is preliminary data.</text>
</comment>
<organism evidence="9 10">
    <name type="scientific">Umbelopsis vinacea</name>
    <dbReference type="NCBI Taxonomy" id="44442"/>
    <lineage>
        <taxon>Eukaryota</taxon>
        <taxon>Fungi</taxon>
        <taxon>Fungi incertae sedis</taxon>
        <taxon>Mucoromycota</taxon>
        <taxon>Mucoromycotina</taxon>
        <taxon>Umbelopsidomycetes</taxon>
        <taxon>Umbelopsidales</taxon>
        <taxon>Umbelopsidaceae</taxon>
        <taxon>Umbelopsis</taxon>
    </lineage>
</organism>
<dbReference type="FunFam" id="3.30.200.20:FF:000042">
    <property type="entry name" value="Aurora kinase A"/>
    <property type="match status" value="1"/>
</dbReference>
<dbReference type="InterPro" id="IPR017441">
    <property type="entry name" value="Protein_kinase_ATP_BS"/>
</dbReference>
<keyword evidence="2" id="KW-0808">Transferase</keyword>
<dbReference type="OrthoDB" id="541276at2759"/>
<dbReference type="PANTHER" id="PTHR24348:SF22">
    <property type="entry name" value="NON-SPECIFIC SERINE_THREONINE PROTEIN KINASE"/>
    <property type="match status" value="1"/>
</dbReference>
<dbReference type="GO" id="GO:0005829">
    <property type="term" value="C:cytosol"/>
    <property type="evidence" value="ECO:0007669"/>
    <property type="project" value="TreeGrafter"/>
</dbReference>
<dbReference type="Gene3D" id="1.10.510.10">
    <property type="entry name" value="Transferase(Phosphotransferase) domain 1"/>
    <property type="match status" value="1"/>
</dbReference>
<gene>
    <name evidence="9" type="ORF">INT44_005977</name>
</gene>
<evidence type="ECO:0000313" key="10">
    <source>
        <dbReference type="Proteomes" id="UP000612746"/>
    </source>
</evidence>
<keyword evidence="5 6" id="KW-0067">ATP-binding</keyword>
<proteinExistence type="inferred from homology"/>
<dbReference type="InterPro" id="IPR045269">
    <property type="entry name" value="Atg1-like"/>
</dbReference>
<dbReference type="SUPFAM" id="SSF56112">
    <property type="entry name" value="Protein kinase-like (PK-like)"/>
    <property type="match status" value="1"/>
</dbReference>
<dbReference type="GO" id="GO:0005776">
    <property type="term" value="C:autophagosome"/>
    <property type="evidence" value="ECO:0007669"/>
    <property type="project" value="TreeGrafter"/>
</dbReference>
<name>A0A8H7PZH3_9FUNG</name>
<comment type="similarity">
    <text evidence="7">Belongs to the protein kinase superfamily.</text>
</comment>
<dbReference type="GO" id="GO:0000407">
    <property type="term" value="C:phagophore assembly site"/>
    <property type="evidence" value="ECO:0007669"/>
    <property type="project" value="TreeGrafter"/>
</dbReference>
<protein>
    <recommendedName>
        <fullName evidence="1">non-specific serine/threonine protein kinase</fullName>
        <ecNumber evidence="1">2.7.11.1</ecNumber>
    </recommendedName>
</protein>
<keyword evidence="3 6" id="KW-0547">Nucleotide-binding</keyword>
<dbReference type="EMBL" id="JAEPRA010000007">
    <property type="protein sequence ID" value="KAG2182996.1"/>
    <property type="molecule type" value="Genomic_DNA"/>
</dbReference>
<evidence type="ECO:0000256" key="1">
    <source>
        <dbReference type="ARBA" id="ARBA00012513"/>
    </source>
</evidence>
<evidence type="ECO:0000259" key="8">
    <source>
        <dbReference type="PROSITE" id="PS50011"/>
    </source>
</evidence>
<dbReference type="GO" id="GO:0000045">
    <property type="term" value="P:autophagosome assembly"/>
    <property type="evidence" value="ECO:0007669"/>
    <property type="project" value="TreeGrafter"/>
</dbReference>
<dbReference type="Pfam" id="PF00069">
    <property type="entry name" value="Pkinase"/>
    <property type="match status" value="1"/>
</dbReference>
<dbReference type="GO" id="GO:0010506">
    <property type="term" value="P:regulation of autophagy"/>
    <property type="evidence" value="ECO:0007669"/>
    <property type="project" value="InterPro"/>
</dbReference>
<dbReference type="SMART" id="SM00220">
    <property type="entry name" value="S_TKc"/>
    <property type="match status" value="1"/>
</dbReference>
<accession>A0A8H7PZH3</accession>
<dbReference type="FunFam" id="1.10.510.10:FF:000571">
    <property type="entry name" value="Maternal embryonic leucine zipper kinase"/>
    <property type="match status" value="1"/>
</dbReference>
<evidence type="ECO:0000313" key="9">
    <source>
        <dbReference type="EMBL" id="KAG2182996.1"/>
    </source>
</evidence>
<dbReference type="InterPro" id="IPR011009">
    <property type="entry name" value="Kinase-like_dom_sf"/>
</dbReference>
<feature type="domain" description="Protein kinase" evidence="8">
    <location>
        <begin position="23"/>
        <end position="283"/>
    </location>
</feature>
<keyword evidence="10" id="KW-1185">Reference proteome</keyword>
<dbReference type="PANTHER" id="PTHR24348">
    <property type="entry name" value="SERINE/THREONINE-PROTEIN KINASE UNC-51-RELATED"/>
    <property type="match status" value="1"/>
</dbReference>
<dbReference type="InterPro" id="IPR000719">
    <property type="entry name" value="Prot_kinase_dom"/>
</dbReference>
<dbReference type="AlphaFoldDB" id="A0A8H7PZH3"/>
<feature type="binding site" evidence="6">
    <location>
        <position position="52"/>
    </location>
    <ligand>
        <name>ATP</name>
        <dbReference type="ChEBI" id="CHEBI:30616"/>
    </ligand>
</feature>
<dbReference type="PROSITE" id="PS50011">
    <property type="entry name" value="PROTEIN_KINASE_DOM"/>
    <property type="match status" value="1"/>
</dbReference>
<keyword evidence="7" id="KW-0723">Serine/threonine-protein kinase</keyword>
<keyword evidence="4" id="KW-0418">Kinase</keyword>
<dbReference type="InterPro" id="IPR008271">
    <property type="entry name" value="Ser/Thr_kinase_AS"/>
</dbReference>
<dbReference type="PROSITE" id="PS00108">
    <property type="entry name" value="PROTEIN_KINASE_ST"/>
    <property type="match status" value="1"/>
</dbReference>